<dbReference type="EMBL" id="LKAQ01000001">
    <property type="protein sequence ID" value="OIQ51875.1"/>
    <property type="molecule type" value="Genomic_DNA"/>
</dbReference>
<feature type="signal peptide" evidence="1">
    <location>
        <begin position="1"/>
        <end position="23"/>
    </location>
</feature>
<dbReference type="PANTHER" id="PTHR38834">
    <property type="entry name" value="PERIPLASMIC SUBSTRATE BINDING PROTEIN FAMILY 3"/>
    <property type="match status" value="1"/>
</dbReference>
<sequence>MKRILTTAIFLILGLGAAPRAGAGDFIAMGAPYPPYCVSDGLTVKGMAVSTLTTIMNMCDTPISDREIRLTPWAYGYESAARQTQRILLNAQRNIRTEHLYKWVGPVATAKIVLIGRKRDKLFIPTREQLKDYSIATVRWSRPEKTLLAGGMEEERLLRSPSHVQALRRLDSGEADLFASTELGAACQLAGMGLRPDDFAVYFTFDEEPLYFAFSRDTDDRLIRRLNKALQEIKATGPQGLSRFDKMFAD</sequence>
<dbReference type="Gene3D" id="3.40.190.10">
    <property type="entry name" value="Periplasmic binding protein-like II"/>
    <property type="match status" value="2"/>
</dbReference>
<organism evidence="2 3">
    <name type="scientific">Pseudodesulfovibrio hydrargyri</name>
    <dbReference type="NCBI Taxonomy" id="2125990"/>
    <lineage>
        <taxon>Bacteria</taxon>
        <taxon>Pseudomonadati</taxon>
        <taxon>Thermodesulfobacteriota</taxon>
        <taxon>Desulfovibrionia</taxon>
        <taxon>Desulfovibrionales</taxon>
        <taxon>Desulfovibrionaceae</taxon>
    </lineage>
</organism>
<dbReference type="Proteomes" id="UP000181901">
    <property type="component" value="Unassembled WGS sequence"/>
</dbReference>
<dbReference type="AlphaFoldDB" id="A0A1J5N8C0"/>
<dbReference type="SUPFAM" id="SSF53850">
    <property type="entry name" value="Periplasmic binding protein-like II"/>
    <property type="match status" value="1"/>
</dbReference>
<dbReference type="RefSeq" id="WP_071543991.1">
    <property type="nucleotide sequence ID" value="NZ_LKAQ01000001.1"/>
</dbReference>
<feature type="chain" id="PRO_5009635591" evidence="1">
    <location>
        <begin position="24"/>
        <end position="250"/>
    </location>
</feature>
<evidence type="ECO:0000313" key="3">
    <source>
        <dbReference type="Proteomes" id="UP000181901"/>
    </source>
</evidence>
<gene>
    <name evidence="2" type="ORF">BerOc1_00339</name>
</gene>
<evidence type="ECO:0000256" key="1">
    <source>
        <dbReference type="SAM" id="SignalP"/>
    </source>
</evidence>
<evidence type="ECO:0000313" key="2">
    <source>
        <dbReference type="EMBL" id="OIQ51875.1"/>
    </source>
</evidence>
<protein>
    <submittedName>
        <fullName evidence="2">Bacterial extracellular solute-binding protein, family 3</fullName>
    </submittedName>
</protein>
<name>A0A1J5N8C0_9BACT</name>
<dbReference type="PANTHER" id="PTHR38834:SF3">
    <property type="entry name" value="SOLUTE-BINDING PROTEIN FAMILY 3_N-TERMINAL DOMAIN-CONTAINING PROTEIN"/>
    <property type="match status" value="1"/>
</dbReference>
<comment type="caution">
    <text evidence="2">The sequence shown here is derived from an EMBL/GenBank/DDBJ whole genome shotgun (WGS) entry which is preliminary data.</text>
</comment>
<proteinExistence type="predicted"/>
<keyword evidence="3" id="KW-1185">Reference proteome</keyword>
<keyword evidence="1" id="KW-0732">Signal</keyword>
<reference evidence="2 3" key="1">
    <citation type="submission" date="2015-09" db="EMBL/GenBank/DDBJ databases">
        <title>Genome of Desulfovibrio dechloracetivorans BerOc1, a mercury methylating strain isolated from highly hydrocarbons and metals contaminated coastal sediments.</title>
        <authorList>
            <person name="Goni Urriza M."/>
            <person name="Gassie C."/>
            <person name="Bouchez O."/>
            <person name="Klopp C."/>
            <person name="Ranchou-Peyruse A."/>
            <person name="Remy G."/>
        </authorList>
    </citation>
    <scope>NUCLEOTIDE SEQUENCE [LARGE SCALE GENOMIC DNA]</scope>
    <source>
        <strain evidence="2 3">BerOc1</strain>
    </source>
</reference>
<accession>A0A1J5N8C0</accession>